<dbReference type="AlphaFoldDB" id="A0A154PR99"/>
<organism evidence="1 2">
    <name type="scientific">Dufourea novaeangliae</name>
    <name type="common">Sweat bee</name>
    <dbReference type="NCBI Taxonomy" id="178035"/>
    <lineage>
        <taxon>Eukaryota</taxon>
        <taxon>Metazoa</taxon>
        <taxon>Ecdysozoa</taxon>
        <taxon>Arthropoda</taxon>
        <taxon>Hexapoda</taxon>
        <taxon>Insecta</taxon>
        <taxon>Pterygota</taxon>
        <taxon>Neoptera</taxon>
        <taxon>Endopterygota</taxon>
        <taxon>Hymenoptera</taxon>
        <taxon>Apocrita</taxon>
        <taxon>Aculeata</taxon>
        <taxon>Apoidea</taxon>
        <taxon>Anthophila</taxon>
        <taxon>Halictidae</taxon>
        <taxon>Rophitinae</taxon>
        <taxon>Dufourea</taxon>
    </lineage>
</organism>
<accession>A0A154PR99</accession>
<evidence type="ECO:0000313" key="2">
    <source>
        <dbReference type="Proteomes" id="UP000076502"/>
    </source>
</evidence>
<protein>
    <submittedName>
        <fullName evidence="1">Uncharacterized protein</fullName>
    </submittedName>
</protein>
<reference evidence="1 2" key="1">
    <citation type="submission" date="2015-07" db="EMBL/GenBank/DDBJ databases">
        <title>The genome of Dufourea novaeangliae.</title>
        <authorList>
            <person name="Pan H."/>
            <person name="Kapheim K."/>
        </authorList>
    </citation>
    <scope>NUCLEOTIDE SEQUENCE [LARGE SCALE GENOMIC DNA]</scope>
    <source>
        <strain evidence="1">0120121106</strain>
        <tissue evidence="1">Whole body</tissue>
    </source>
</reference>
<dbReference type="Proteomes" id="UP000076502">
    <property type="component" value="Unassembled WGS sequence"/>
</dbReference>
<keyword evidence="2" id="KW-1185">Reference proteome</keyword>
<proteinExistence type="predicted"/>
<name>A0A154PR99_DUFNO</name>
<dbReference type="EMBL" id="KQ435014">
    <property type="protein sequence ID" value="KZC13874.1"/>
    <property type="molecule type" value="Genomic_DNA"/>
</dbReference>
<gene>
    <name evidence="1" type="ORF">WN55_06058</name>
</gene>
<evidence type="ECO:0000313" key="1">
    <source>
        <dbReference type="EMBL" id="KZC13874.1"/>
    </source>
</evidence>
<sequence>LIDYIFSILFNDLLPSFVSVCVFNEGREPLLTIMDLLGVNIGRYAKNFAVKRDLGRIAEANRRSTSASKEDKVARKKEKSELEVEYEVTEGLLYGAVSYLLAD</sequence>
<feature type="non-terminal residue" evidence="1">
    <location>
        <position position="1"/>
    </location>
</feature>